<dbReference type="RefSeq" id="WP_067964820.1">
    <property type="nucleotide sequence ID" value="NZ_JACICB010000013.1"/>
</dbReference>
<evidence type="ECO:0000313" key="7">
    <source>
        <dbReference type="Proteomes" id="UP000075755"/>
    </source>
</evidence>
<dbReference type="GO" id="GO:0003677">
    <property type="term" value="F:DNA binding"/>
    <property type="evidence" value="ECO:0007669"/>
    <property type="project" value="UniProtKB-KW"/>
</dbReference>
<dbReference type="Pfam" id="PF00196">
    <property type="entry name" value="GerE"/>
    <property type="match status" value="1"/>
</dbReference>
<evidence type="ECO:0000313" key="5">
    <source>
        <dbReference type="EMBL" id="AMS43878.1"/>
    </source>
</evidence>
<dbReference type="InterPro" id="IPR016032">
    <property type="entry name" value="Sig_transdc_resp-reg_C-effctor"/>
</dbReference>
<dbReference type="InterPro" id="IPR029016">
    <property type="entry name" value="GAF-like_dom_sf"/>
</dbReference>
<reference evidence="5 7" key="1">
    <citation type="submission" date="2016-03" db="EMBL/GenBank/DDBJ databases">
        <title>Complete genome of Aminobacter aminovorans KCTC 2477.</title>
        <authorList>
            <person name="Kim K.M."/>
        </authorList>
    </citation>
    <scope>NUCLEOTIDE SEQUENCE [LARGE SCALE GENOMIC DNA]</scope>
    <source>
        <strain evidence="5 7">KCTC 2477</strain>
    </source>
</reference>
<dbReference type="Gene3D" id="3.30.450.40">
    <property type="match status" value="1"/>
</dbReference>
<proteinExistence type="predicted"/>
<feature type="domain" description="HTH luxR-type" evidence="4">
    <location>
        <begin position="202"/>
        <end position="267"/>
    </location>
</feature>
<evidence type="ECO:0000313" key="6">
    <source>
        <dbReference type="EMBL" id="MBB3707294.1"/>
    </source>
</evidence>
<dbReference type="PRINTS" id="PR00038">
    <property type="entry name" value="HTHLUXR"/>
</dbReference>
<sequence length="267" mass="28987">MMSGTSAGRSNYSTGEVGHAALAVAESRSLEALGESCHREMGKLMGSPTVGLYLLDDHKPSLVYSKQAPEGFIREYSDEFDKYDPLLAYIFEKGRPVDGSTVVGTSGWQHCNNFQLLRRWGFKHCMAGPLLVEGRVVGVVYTANGGERGPYRAEAVDSMDILCRAGSLALATMVETGRLGGAPIGWIAQSSVASRHERTIGGAYALNQLPARSREVALLLCRGQSNKQIARALGISAYTVKDHVGKLCQRLHAHNRTELVQRLLTTH</sequence>
<dbReference type="KEGG" id="aak:AA2016_4969"/>
<dbReference type="EMBL" id="JACICB010000013">
    <property type="protein sequence ID" value="MBB3707294.1"/>
    <property type="molecule type" value="Genomic_DNA"/>
</dbReference>
<dbReference type="SUPFAM" id="SSF46894">
    <property type="entry name" value="C-terminal effector domain of the bipartite response regulators"/>
    <property type="match status" value="1"/>
</dbReference>
<keyword evidence="3" id="KW-0804">Transcription</keyword>
<evidence type="ECO:0000313" key="8">
    <source>
        <dbReference type="Proteomes" id="UP000577697"/>
    </source>
</evidence>
<dbReference type="PANTHER" id="PTHR44688">
    <property type="entry name" value="DNA-BINDING TRANSCRIPTIONAL ACTIVATOR DEVR_DOSR"/>
    <property type="match status" value="1"/>
</dbReference>
<gene>
    <name evidence="5" type="ORF">AA2016_4969</name>
    <name evidence="6" type="ORF">FHS67_003625</name>
</gene>
<keyword evidence="2 6" id="KW-0238">DNA-binding</keyword>
<evidence type="ECO:0000256" key="3">
    <source>
        <dbReference type="ARBA" id="ARBA00023163"/>
    </source>
</evidence>
<keyword evidence="1" id="KW-0805">Transcription regulation</keyword>
<dbReference type="CDD" id="cd06170">
    <property type="entry name" value="LuxR_C_like"/>
    <property type="match status" value="1"/>
</dbReference>
<protein>
    <submittedName>
        <fullName evidence="6">DNA-binding CsgD family transcriptional regulator</fullName>
    </submittedName>
</protein>
<dbReference type="SUPFAM" id="SSF55781">
    <property type="entry name" value="GAF domain-like"/>
    <property type="match status" value="1"/>
</dbReference>
<evidence type="ECO:0000256" key="1">
    <source>
        <dbReference type="ARBA" id="ARBA00023015"/>
    </source>
</evidence>
<dbReference type="PANTHER" id="PTHR44688:SF16">
    <property type="entry name" value="DNA-BINDING TRANSCRIPTIONAL ACTIVATOR DEVR_DOSR"/>
    <property type="match status" value="1"/>
</dbReference>
<accession>A0AAC8YSW9</accession>
<dbReference type="Pfam" id="PF01590">
    <property type="entry name" value="GAF"/>
    <property type="match status" value="1"/>
</dbReference>
<name>A0AAC8YSW9_AMIAI</name>
<reference evidence="6 8" key="2">
    <citation type="submission" date="2020-08" db="EMBL/GenBank/DDBJ databases">
        <title>Genomic Encyclopedia of Type Strains, Phase IV (KMG-IV): sequencing the most valuable type-strain genomes for metagenomic binning, comparative biology and taxonomic classification.</title>
        <authorList>
            <person name="Goeker M."/>
        </authorList>
    </citation>
    <scope>NUCLEOTIDE SEQUENCE [LARGE SCALE GENOMIC DNA]</scope>
    <source>
        <strain evidence="6 8">DSM 10368</strain>
    </source>
</reference>
<dbReference type="AlphaFoldDB" id="A0AAC8YSW9"/>
<dbReference type="InterPro" id="IPR003018">
    <property type="entry name" value="GAF"/>
</dbReference>
<dbReference type="Proteomes" id="UP000577697">
    <property type="component" value="Unassembled WGS sequence"/>
</dbReference>
<dbReference type="InterPro" id="IPR036388">
    <property type="entry name" value="WH-like_DNA-bd_sf"/>
</dbReference>
<dbReference type="PROSITE" id="PS50043">
    <property type="entry name" value="HTH_LUXR_2"/>
    <property type="match status" value="1"/>
</dbReference>
<keyword evidence="8" id="KW-1185">Reference proteome</keyword>
<dbReference type="Gene3D" id="1.10.10.10">
    <property type="entry name" value="Winged helix-like DNA-binding domain superfamily/Winged helix DNA-binding domain"/>
    <property type="match status" value="1"/>
</dbReference>
<dbReference type="EMBL" id="CP015005">
    <property type="protein sequence ID" value="AMS43878.1"/>
    <property type="molecule type" value="Genomic_DNA"/>
</dbReference>
<evidence type="ECO:0000256" key="2">
    <source>
        <dbReference type="ARBA" id="ARBA00023125"/>
    </source>
</evidence>
<evidence type="ECO:0000259" key="4">
    <source>
        <dbReference type="PROSITE" id="PS50043"/>
    </source>
</evidence>
<organism evidence="5 7">
    <name type="scientific">Aminobacter aminovorans</name>
    <name type="common">Chelatobacter heintzii</name>
    <dbReference type="NCBI Taxonomy" id="83263"/>
    <lineage>
        <taxon>Bacteria</taxon>
        <taxon>Pseudomonadati</taxon>
        <taxon>Pseudomonadota</taxon>
        <taxon>Alphaproteobacteria</taxon>
        <taxon>Hyphomicrobiales</taxon>
        <taxon>Phyllobacteriaceae</taxon>
        <taxon>Aminobacter</taxon>
    </lineage>
</organism>
<dbReference type="Proteomes" id="UP000075755">
    <property type="component" value="Chromosome"/>
</dbReference>
<dbReference type="InterPro" id="IPR000792">
    <property type="entry name" value="Tscrpt_reg_LuxR_C"/>
</dbReference>
<dbReference type="GO" id="GO:0006355">
    <property type="term" value="P:regulation of DNA-templated transcription"/>
    <property type="evidence" value="ECO:0007669"/>
    <property type="project" value="InterPro"/>
</dbReference>
<dbReference type="SMART" id="SM00421">
    <property type="entry name" value="HTH_LUXR"/>
    <property type="match status" value="1"/>
</dbReference>